<keyword evidence="2" id="KW-1185">Reference proteome</keyword>
<evidence type="ECO:0000313" key="2">
    <source>
        <dbReference type="Proteomes" id="UP001248709"/>
    </source>
</evidence>
<reference evidence="1 2" key="1">
    <citation type="submission" date="2023-07" db="EMBL/GenBank/DDBJ databases">
        <title>Genomic Encyclopedia of Type Strains, Phase IV (KMG-IV): sequencing the most valuable type-strain genomes for metagenomic binning, comparative biology and taxonomic classification.</title>
        <authorList>
            <person name="Goeker M."/>
        </authorList>
    </citation>
    <scope>NUCLEOTIDE SEQUENCE [LARGE SCALE GENOMIC DNA]</scope>
    <source>
        <strain evidence="1 2">T98</strain>
    </source>
</reference>
<name>A0ABU3HDD5_9BACL</name>
<sequence>MQDLLAVQWSRGKSDCTVEEMTDQVLAMITEGTSRLI</sequence>
<gene>
    <name evidence="1" type="ORF">J2Z22_004426</name>
</gene>
<dbReference type="Proteomes" id="UP001248709">
    <property type="component" value="Unassembled WGS sequence"/>
</dbReference>
<protein>
    <recommendedName>
        <fullName evidence="3">TetR family transcriptional regulator</fullName>
    </recommendedName>
</protein>
<evidence type="ECO:0000313" key="1">
    <source>
        <dbReference type="EMBL" id="MDT3428832.1"/>
    </source>
</evidence>
<accession>A0ABU3HDD5</accession>
<dbReference type="EMBL" id="JAUSUY010000027">
    <property type="protein sequence ID" value="MDT3428832.1"/>
    <property type="molecule type" value="Genomic_DNA"/>
</dbReference>
<proteinExistence type="predicted"/>
<comment type="caution">
    <text evidence="1">The sequence shown here is derived from an EMBL/GenBank/DDBJ whole genome shotgun (WGS) entry which is preliminary data.</text>
</comment>
<organism evidence="1 2">
    <name type="scientific">Paenibacillus forsythiae</name>
    <dbReference type="NCBI Taxonomy" id="365616"/>
    <lineage>
        <taxon>Bacteria</taxon>
        <taxon>Bacillati</taxon>
        <taxon>Bacillota</taxon>
        <taxon>Bacilli</taxon>
        <taxon>Bacillales</taxon>
        <taxon>Paenibacillaceae</taxon>
        <taxon>Paenibacillus</taxon>
    </lineage>
</organism>
<evidence type="ECO:0008006" key="3">
    <source>
        <dbReference type="Google" id="ProtNLM"/>
    </source>
</evidence>